<evidence type="ECO:0000259" key="1">
    <source>
        <dbReference type="PROSITE" id="PS50053"/>
    </source>
</evidence>
<dbReference type="Pfam" id="PF00240">
    <property type="entry name" value="ubiquitin"/>
    <property type="match status" value="1"/>
</dbReference>
<dbReference type="SUPFAM" id="SSF54236">
    <property type="entry name" value="Ubiquitin-like"/>
    <property type="match status" value="1"/>
</dbReference>
<name>A0AAI9E832_9PEZI</name>
<proteinExistence type="predicted"/>
<dbReference type="InterPro" id="IPR029071">
    <property type="entry name" value="Ubiquitin-like_domsf"/>
</dbReference>
<evidence type="ECO:0000313" key="3">
    <source>
        <dbReference type="Proteomes" id="UP001296104"/>
    </source>
</evidence>
<keyword evidence="3" id="KW-1185">Reference proteome</keyword>
<gene>
    <name evidence="2" type="ORF">LECACI_7A001583</name>
</gene>
<sequence length="147" mass="15807">MTTVKLTISVPLETVQAIKAAATKESVLANTDISAASTAAVFAAVEASENLAYYPMSTATPMTFVIAIRSSKGGSYPLWIAPTTTVRQLKAMIAQRSGLAPELQQLAYYDKQLGESADDEHGEDTKLYKHGLRSGDVVRLVVKDRES</sequence>
<protein>
    <submittedName>
        <fullName evidence="2">Ubiquitin ISG15</fullName>
    </submittedName>
</protein>
<accession>A0AAI9E832</accession>
<comment type="caution">
    <text evidence="2">The sequence shown here is derived from an EMBL/GenBank/DDBJ whole genome shotgun (WGS) entry which is preliminary data.</text>
</comment>
<dbReference type="Gene3D" id="3.10.20.90">
    <property type="entry name" value="Phosphatidylinositol 3-kinase Catalytic Subunit, Chain A, domain 1"/>
    <property type="match status" value="1"/>
</dbReference>
<reference evidence="2" key="1">
    <citation type="submission" date="2023-11" db="EMBL/GenBank/DDBJ databases">
        <authorList>
            <person name="Alioto T."/>
            <person name="Alioto T."/>
            <person name="Gomez Garrido J."/>
        </authorList>
    </citation>
    <scope>NUCLEOTIDE SEQUENCE</scope>
</reference>
<dbReference type="InterPro" id="IPR000626">
    <property type="entry name" value="Ubiquitin-like_dom"/>
</dbReference>
<dbReference type="Proteomes" id="UP001296104">
    <property type="component" value="Unassembled WGS sequence"/>
</dbReference>
<dbReference type="EMBL" id="CAVMBE010000006">
    <property type="protein sequence ID" value="CAK3846542.1"/>
    <property type="molecule type" value="Genomic_DNA"/>
</dbReference>
<dbReference type="PROSITE" id="PS50053">
    <property type="entry name" value="UBIQUITIN_2"/>
    <property type="match status" value="1"/>
</dbReference>
<dbReference type="AlphaFoldDB" id="A0AAI9E832"/>
<evidence type="ECO:0000313" key="2">
    <source>
        <dbReference type="EMBL" id="CAK3846542.1"/>
    </source>
</evidence>
<feature type="domain" description="Ubiquitin-like" evidence="1">
    <location>
        <begin position="64"/>
        <end position="147"/>
    </location>
</feature>
<organism evidence="2 3">
    <name type="scientific">Lecanosticta acicola</name>
    <dbReference type="NCBI Taxonomy" id="111012"/>
    <lineage>
        <taxon>Eukaryota</taxon>
        <taxon>Fungi</taxon>
        <taxon>Dikarya</taxon>
        <taxon>Ascomycota</taxon>
        <taxon>Pezizomycotina</taxon>
        <taxon>Dothideomycetes</taxon>
        <taxon>Dothideomycetidae</taxon>
        <taxon>Mycosphaerellales</taxon>
        <taxon>Mycosphaerellaceae</taxon>
        <taxon>Lecanosticta</taxon>
    </lineage>
</organism>
<dbReference type="CDD" id="cd17039">
    <property type="entry name" value="Ubl_ubiquitin_like"/>
    <property type="match status" value="1"/>
</dbReference>